<evidence type="ECO:0008006" key="2">
    <source>
        <dbReference type="Google" id="ProtNLM"/>
    </source>
</evidence>
<dbReference type="AlphaFoldDB" id="A0AAW2JL36"/>
<reference evidence="1" key="2">
    <citation type="journal article" date="2024" name="Plant">
        <title>Genomic evolution and insights into agronomic trait innovations of Sesamum species.</title>
        <authorList>
            <person name="Miao H."/>
            <person name="Wang L."/>
            <person name="Qu L."/>
            <person name="Liu H."/>
            <person name="Sun Y."/>
            <person name="Le M."/>
            <person name="Wang Q."/>
            <person name="Wei S."/>
            <person name="Zheng Y."/>
            <person name="Lin W."/>
            <person name="Duan Y."/>
            <person name="Cao H."/>
            <person name="Xiong S."/>
            <person name="Wang X."/>
            <person name="Wei L."/>
            <person name="Li C."/>
            <person name="Ma Q."/>
            <person name="Ju M."/>
            <person name="Zhao R."/>
            <person name="Li G."/>
            <person name="Mu C."/>
            <person name="Tian Q."/>
            <person name="Mei H."/>
            <person name="Zhang T."/>
            <person name="Gao T."/>
            <person name="Zhang H."/>
        </authorList>
    </citation>
    <scope>NUCLEOTIDE SEQUENCE</scope>
    <source>
        <strain evidence="1">G02</strain>
    </source>
</reference>
<organism evidence="1">
    <name type="scientific">Sesamum radiatum</name>
    <name type="common">Black benniseed</name>
    <dbReference type="NCBI Taxonomy" id="300843"/>
    <lineage>
        <taxon>Eukaryota</taxon>
        <taxon>Viridiplantae</taxon>
        <taxon>Streptophyta</taxon>
        <taxon>Embryophyta</taxon>
        <taxon>Tracheophyta</taxon>
        <taxon>Spermatophyta</taxon>
        <taxon>Magnoliopsida</taxon>
        <taxon>eudicotyledons</taxon>
        <taxon>Gunneridae</taxon>
        <taxon>Pentapetalae</taxon>
        <taxon>asterids</taxon>
        <taxon>lamiids</taxon>
        <taxon>Lamiales</taxon>
        <taxon>Pedaliaceae</taxon>
        <taxon>Sesamum</taxon>
    </lineage>
</organism>
<proteinExistence type="predicted"/>
<comment type="caution">
    <text evidence="1">The sequence shown here is derived from an EMBL/GenBank/DDBJ whole genome shotgun (WGS) entry which is preliminary data.</text>
</comment>
<dbReference type="InterPro" id="IPR036691">
    <property type="entry name" value="Endo/exonu/phosph_ase_sf"/>
</dbReference>
<dbReference type="SUPFAM" id="SSF56219">
    <property type="entry name" value="DNase I-like"/>
    <property type="match status" value="1"/>
</dbReference>
<dbReference type="PANTHER" id="PTHR33710:SF13">
    <property type="entry name" value="ENDONUCLEASE_EXONUCLEASE_PHOSPHATASE FAMILY PROTEIN"/>
    <property type="match status" value="1"/>
</dbReference>
<accession>A0AAW2JL36</accession>
<gene>
    <name evidence="1" type="ORF">Sradi_6892600</name>
</gene>
<reference evidence="1" key="1">
    <citation type="submission" date="2020-06" db="EMBL/GenBank/DDBJ databases">
        <authorList>
            <person name="Li T."/>
            <person name="Hu X."/>
            <person name="Zhang T."/>
            <person name="Song X."/>
            <person name="Zhang H."/>
            <person name="Dai N."/>
            <person name="Sheng W."/>
            <person name="Hou X."/>
            <person name="Wei L."/>
        </authorList>
    </citation>
    <scope>NUCLEOTIDE SEQUENCE</scope>
    <source>
        <strain evidence="1">G02</strain>
        <tissue evidence="1">Leaf</tissue>
    </source>
</reference>
<sequence>MSEFRECISAAALVHLPFTGCYFSWHNCSDGSRSLWKRLDRVLVNEVWLTQWPLSKYFCALPSTSDHSPLILAGYTHNQIKGMFRFDNFLANQPGFHNAVWSIWRHNIHGTQMYAVVKKLKALKPIFRMQRKDMGDLSNNVQLAKRFMEQAQQLFDTYKADILLQLVKMCQVTYCQAVMQEKSMLQQRSKLNWLKDGDQCTKLFFRKINAQRARQRIYQINNSAGEMLTDSHSIVTEFVDYFQNLLGGPRVQRDLDLNFLQSSLKYTLSLDEANDLISPISHQEIKEAFFDINEDSAPGPDGYSSAFYKAAWPVIGEEVCAAVTEFFQSGTLLKQINATLLVLLPKVQLPSSV</sequence>
<evidence type="ECO:0000313" key="1">
    <source>
        <dbReference type="EMBL" id="KAL0294323.1"/>
    </source>
</evidence>
<dbReference type="PANTHER" id="PTHR33710">
    <property type="entry name" value="BNAC02G09200D PROTEIN"/>
    <property type="match status" value="1"/>
</dbReference>
<protein>
    <recommendedName>
        <fullName evidence="2">Reverse transcriptase</fullName>
    </recommendedName>
</protein>
<name>A0AAW2JL36_SESRA</name>
<dbReference type="EMBL" id="JACGWJ010000191">
    <property type="protein sequence ID" value="KAL0294323.1"/>
    <property type="molecule type" value="Genomic_DNA"/>
</dbReference>